<dbReference type="GO" id="GO:0007059">
    <property type="term" value="P:chromosome segregation"/>
    <property type="evidence" value="ECO:0007669"/>
    <property type="project" value="TreeGrafter"/>
</dbReference>
<sequence length="335" mass="36158">MSKRADAIRNMFTTKPPEPSASEAASPAPARVAAGSVRAMKDSFVGIERENDELRGLIAAGASVVEIDPDLIDPAPIADRFADDSEESFSALKTSIANHGQEVPILVREHPDRRGRFQVAYGHRRLRAVKELGRKVRAVVRALTESELAIAQGLENSARQDLTFIERAVFARKLEEAGHNRATVQEALSIDRAEASKLISVARSIPTELVVSIGRAPKAGRGRWLALADALSDDAAWARVQVAMKARDYAALASDQRFTRVLSAATRSERAAPAEKEKTTLLTNAKGDAVVTLMRAGREVRISIDAAVSAGFENFLVEKLPALFAEHASHPTAKG</sequence>
<dbReference type="Proteomes" id="UP000332515">
    <property type="component" value="Unassembled WGS sequence"/>
</dbReference>
<organism evidence="4 5">
    <name type="scientific">Segnochrobactrum spirostomi</name>
    <dbReference type="NCBI Taxonomy" id="2608987"/>
    <lineage>
        <taxon>Bacteria</taxon>
        <taxon>Pseudomonadati</taxon>
        <taxon>Pseudomonadota</taxon>
        <taxon>Alphaproteobacteria</taxon>
        <taxon>Hyphomicrobiales</taxon>
        <taxon>Segnochrobactraceae</taxon>
        <taxon>Segnochrobactrum</taxon>
    </lineage>
</organism>
<proteinExistence type="inferred from homology"/>
<feature type="compositionally biased region" description="Low complexity" evidence="2">
    <location>
        <begin position="20"/>
        <end position="29"/>
    </location>
</feature>
<feature type="domain" description="ParB-like N-terminal" evidence="3">
    <location>
        <begin position="65"/>
        <end position="157"/>
    </location>
</feature>
<dbReference type="NCBIfam" id="TIGR03454">
    <property type="entry name" value="partition_RepB"/>
    <property type="match status" value="1"/>
</dbReference>
<dbReference type="Gene3D" id="3.90.1530.30">
    <property type="match status" value="1"/>
</dbReference>
<dbReference type="InterPro" id="IPR011111">
    <property type="entry name" value="Plasmid_RepB"/>
</dbReference>
<evidence type="ECO:0000259" key="3">
    <source>
        <dbReference type="SMART" id="SM00470"/>
    </source>
</evidence>
<comment type="similarity">
    <text evidence="1">Belongs to the ParB family.</text>
</comment>
<dbReference type="AlphaFoldDB" id="A0A6A7YAI6"/>
<dbReference type="Pfam" id="PF02195">
    <property type="entry name" value="ParB_N"/>
    <property type="match status" value="1"/>
</dbReference>
<dbReference type="SUPFAM" id="SSF110849">
    <property type="entry name" value="ParB/Sulfiredoxin"/>
    <property type="match status" value="1"/>
</dbReference>
<dbReference type="RefSeq" id="WP_153489092.1">
    <property type="nucleotide sequence ID" value="NZ_VWNA01000003.1"/>
</dbReference>
<dbReference type="CDD" id="cd16405">
    <property type="entry name" value="RepB_like_N"/>
    <property type="match status" value="1"/>
</dbReference>
<dbReference type="InterPro" id="IPR036086">
    <property type="entry name" value="ParB/Sulfiredoxin_sf"/>
</dbReference>
<dbReference type="InterPro" id="IPR004437">
    <property type="entry name" value="ParB/RepB/Spo0J"/>
</dbReference>
<evidence type="ECO:0000256" key="2">
    <source>
        <dbReference type="SAM" id="MobiDB-lite"/>
    </source>
</evidence>
<evidence type="ECO:0000256" key="1">
    <source>
        <dbReference type="ARBA" id="ARBA00006295"/>
    </source>
</evidence>
<comment type="caution">
    <text evidence="4">The sequence shown here is derived from an EMBL/GenBank/DDBJ whole genome shotgun (WGS) entry which is preliminary data.</text>
</comment>
<dbReference type="PANTHER" id="PTHR33375:SF1">
    <property type="entry name" value="CHROMOSOME-PARTITIONING PROTEIN PARB-RELATED"/>
    <property type="match status" value="1"/>
</dbReference>
<feature type="region of interest" description="Disordered" evidence="2">
    <location>
        <begin position="1"/>
        <end position="29"/>
    </location>
</feature>
<dbReference type="InterPro" id="IPR037972">
    <property type="entry name" value="RepB_N"/>
</dbReference>
<keyword evidence="5" id="KW-1185">Reference proteome</keyword>
<dbReference type="InterPro" id="IPR017819">
    <property type="entry name" value="Plasmid_partition_RepB"/>
</dbReference>
<name>A0A6A7YAI6_9HYPH</name>
<evidence type="ECO:0000313" key="4">
    <source>
        <dbReference type="EMBL" id="MQT15018.1"/>
    </source>
</evidence>
<dbReference type="Gene3D" id="1.10.10.2830">
    <property type="match status" value="1"/>
</dbReference>
<gene>
    <name evidence="4" type="primary">repB</name>
    <name evidence="4" type="ORF">F0357_20650</name>
</gene>
<reference evidence="4 5" key="1">
    <citation type="submission" date="2019-09" db="EMBL/GenBank/DDBJ databases">
        <title>Segnochrobactrum spirostomi gen. nov., sp. nov., isolated from the ciliate Spirostomum cf. yagiui and description of a novel family, Segnochrobactraceae fam. nov. within the order Rhizobiales of the class Alphaproteobacteria.</title>
        <authorList>
            <person name="Akter S."/>
            <person name="Shazib S.U.A."/>
            <person name="Shin M.K."/>
        </authorList>
    </citation>
    <scope>NUCLEOTIDE SEQUENCE [LARGE SCALE GENOMIC DNA]</scope>
    <source>
        <strain evidence="4 5">Sp-1</strain>
    </source>
</reference>
<dbReference type="PANTHER" id="PTHR33375">
    <property type="entry name" value="CHROMOSOME-PARTITIONING PROTEIN PARB-RELATED"/>
    <property type="match status" value="1"/>
</dbReference>
<protein>
    <submittedName>
        <fullName evidence="4">Plasmid partitioning protein RepB</fullName>
    </submittedName>
</protein>
<dbReference type="InterPro" id="IPR003115">
    <property type="entry name" value="ParB_N"/>
</dbReference>
<dbReference type="GO" id="GO:0003677">
    <property type="term" value="F:DNA binding"/>
    <property type="evidence" value="ECO:0007669"/>
    <property type="project" value="InterPro"/>
</dbReference>
<dbReference type="NCBIfam" id="TIGR00180">
    <property type="entry name" value="parB_part"/>
    <property type="match status" value="1"/>
</dbReference>
<dbReference type="SUPFAM" id="SSF109709">
    <property type="entry name" value="KorB DNA-binding domain-like"/>
    <property type="match status" value="1"/>
</dbReference>
<accession>A0A6A7YAI6</accession>
<dbReference type="SMART" id="SM00470">
    <property type="entry name" value="ParB"/>
    <property type="match status" value="1"/>
</dbReference>
<dbReference type="GO" id="GO:0005694">
    <property type="term" value="C:chromosome"/>
    <property type="evidence" value="ECO:0007669"/>
    <property type="project" value="TreeGrafter"/>
</dbReference>
<dbReference type="Pfam" id="PF07506">
    <property type="entry name" value="RepB"/>
    <property type="match status" value="1"/>
</dbReference>
<evidence type="ECO:0000313" key="5">
    <source>
        <dbReference type="Proteomes" id="UP000332515"/>
    </source>
</evidence>
<dbReference type="EMBL" id="VWNA01000003">
    <property type="protein sequence ID" value="MQT15018.1"/>
    <property type="molecule type" value="Genomic_DNA"/>
</dbReference>
<dbReference type="InterPro" id="IPR050336">
    <property type="entry name" value="Chromosome_partition/occlusion"/>
</dbReference>